<reference evidence="1" key="1">
    <citation type="submission" date="2023-01" db="EMBL/GenBank/DDBJ databases">
        <title>Genome assembly of the deep-sea coral Lophelia pertusa.</title>
        <authorList>
            <person name="Herrera S."/>
            <person name="Cordes E."/>
        </authorList>
    </citation>
    <scope>NUCLEOTIDE SEQUENCE</scope>
    <source>
        <strain evidence="1">USNM1676648</strain>
        <tissue evidence="1">Polyp</tissue>
    </source>
</reference>
<protein>
    <submittedName>
        <fullName evidence="1">Uncharacterized protein</fullName>
    </submittedName>
</protein>
<gene>
    <name evidence="1" type="ORF">OS493_028493</name>
</gene>
<keyword evidence="2" id="KW-1185">Reference proteome</keyword>
<dbReference type="EMBL" id="MU826377">
    <property type="protein sequence ID" value="KAJ7377510.1"/>
    <property type="molecule type" value="Genomic_DNA"/>
</dbReference>
<dbReference type="OrthoDB" id="5984311at2759"/>
<evidence type="ECO:0000313" key="1">
    <source>
        <dbReference type="EMBL" id="KAJ7377510.1"/>
    </source>
</evidence>
<proteinExistence type="predicted"/>
<dbReference type="Proteomes" id="UP001163046">
    <property type="component" value="Unassembled WGS sequence"/>
</dbReference>
<accession>A0A9W9Z9U2</accession>
<organism evidence="1 2">
    <name type="scientific">Desmophyllum pertusum</name>
    <dbReference type="NCBI Taxonomy" id="174260"/>
    <lineage>
        <taxon>Eukaryota</taxon>
        <taxon>Metazoa</taxon>
        <taxon>Cnidaria</taxon>
        <taxon>Anthozoa</taxon>
        <taxon>Hexacorallia</taxon>
        <taxon>Scleractinia</taxon>
        <taxon>Caryophylliina</taxon>
        <taxon>Caryophylliidae</taxon>
        <taxon>Desmophyllum</taxon>
    </lineage>
</organism>
<evidence type="ECO:0000313" key="2">
    <source>
        <dbReference type="Proteomes" id="UP001163046"/>
    </source>
</evidence>
<dbReference type="AlphaFoldDB" id="A0A9W9Z9U2"/>
<sequence>MPDTPEQQPSTATAPVRIITESRNLRALPCTPGDDQLNTGENVQDDWIKEIESFLVFQNYFRIMDPLDKKDALLIYGGKEIARLEKSLPNPTDELNNYEKLKKKLNITLLQVSDMKNPEEVKKLSEWPGRWKPTRSKPGYKKKHGCEYCGQVGTHPEGENCPAYGKKCSKCQRFNHFSTL</sequence>
<name>A0A9W9Z9U2_9CNID</name>
<comment type="caution">
    <text evidence="1">The sequence shown here is derived from an EMBL/GenBank/DDBJ whole genome shotgun (WGS) entry which is preliminary data.</text>
</comment>